<organism evidence="1 2">
    <name type="scientific">Colletotrichum higginsianum (strain IMI 349063)</name>
    <name type="common">Crucifer anthracnose fungus</name>
    <dbReference type="NCBI Taxonomy" id="759273"/>
    <lineage>
        <taxon>Eukaryota</taxon>
        <taxon>Fungi</taxon>
        <taxon>Dikarya</taxon>
        <taxon>Ascomycota</taxon>
        <taxon>Pezizomycotina</taxon>
        <taxon>Sordariomycetes</taxon>
        <taxon>Hypocreomycetidae</taxon>
        <taxon>Glomerellales</taxon>
        <taxon>Glomerellaceae</taxon>
        <taxon>Colletotrichum</taxon>
        <taxon>Colletotrichum destructivum species complex</taxon>
    </lineage>
</organism>
<sequence>MNEPGLGNLRSLSRCICTQAKANNPISISVAGMTSLPSYQDAVSRLDWLELVAPCIEDKDVTSLCSVNRRFYAVFAPRLWNDPLVAIRRLGLHPSDDLEWYLAFVFNRMQRVRQSTLALITTLDFRDFAKDTAHFASDNGTRTIPESLRRLPKLLPNLRCILLDGHVEANPAFLTATLSSEPETTTLSDLGQGLLVVSIAHCQTQLPNDFFLSDKLQHLVYLDVSGLPGSLQPLVLAAHGRRNLTRLKILKARRREINDALALTLFKAFRGSLWSLDVCENNITDSAVDQLATLCFGGPSLRSQSRYMTEGRLVSDGQGNDAYGRFMSIQESDWSGTFSHPERHFVDAPAYSADESRILQEDEAVRTNGRTPLRRDSADHVKAAIAGSMDQPVPDWSDVPYLDVCTAPAGITHLHLSDNRVTSSGLERLIRTSQGQLQELSCGGPLFHPVAHGSAAKQRLLPWPGDMKLRGALGCAHIFRPVFSSNLRVLRIHHSLVTQIPTLEAHGLSTMARLWLAETVIRERSETAFPTAYEPDMNPRLTSLTLTNTPRRSTGPLIDKLLRFLKLAGLQEHAIQETAGSLSRRSPVLLRGLRHIRLEFEADPIEDPTGFSSVDDLDAQGLMEMDEGEGFSFFGDERRPQSHTSVEAATEKQASGGTHFAAQLAQAAAGRLAGFPHGEANAEYLRYQDTWGEREIDLEVWVGPGILGANRAINEYMKLVMHPSLRNRVGPATRAHIEAGVPEGVLLFHAAWDAIVMPPELKPPRTTDLDGMRDVLEAVKKFRIETRADWEAAKRAHAAVEGVAAPTRPQHCFWTGSLEVSAQQSMAHYRAPGYWR</sequence>
<name>A0A1B7Y3T6_COLHI</name>
<dbReference type="Proteomes" id="UP000092177">
    <property type="component" value="Unassembled WGS sequence"/>
</dbReference>
<dbReference type="Gene3D" id="3.80.10.10">
    <property type="entry name" value="Ribonuclease Inhibitor"/>
    <property type="match status" value="1"/>
</dbReference>
<proteinExistence type="predicted"/>
<dbReference type="SUPFAM" id="SSF52047">
    <property type="entry name" value="RNI-like"/>
    <property type="match status" value="1"/>
</dbReference>
<reference evidence="2" key="1">
    <citation type="journal article" date="2017" name="BMC Genomics">
        <title>Gapless genome assembly of Colletotrichum higginsianum reveals chromosome structure and association of transposable elements with secondary metabolite gene clusters.</title>
        <authorList>
            <person name="Dallery J.-F."/>
            <person name="Lapalu N."/>
            <person name="Zampounis A."/>
            <person name="Pigne S."/>
            <person name="Luyten I."/>
            <person name="Amselem J."/>
            <person name="Wittenberg A.H.J."/>
            <person name="Zhou S."/>
            <person name="de Queiroz M.V."/>
            <person name="Robin G.P."/>
            <person name="Auger A."/>
            <person name="Hainaut M."/>
            <person name="Henrissat B."/>
            <person name="Kim K.-T."/>
            <person name="Lee Y.-H."/>
            <person name="Lespinet O."/>
            <person name="Schwartz D.C."/>
            <person name="Thon M.R."/>
            <person name="O'Connell R.J."/>
        </authorList>
    </citation>
    <scope>NUCLEOTIDE SEQUENCE [LARGE SCALE GENOMIC DNA]</scope>
    <source>
        <strain evidence="2">IMI 349063</strain>
    </source>
</reference>
<dbReference type="GeneID" id="28869859"/>
<keyword evidence="2" id="KW-1185">Reference proteome</keyword>
<dbReference type="EMBL" id="LTAN01000007">
    <property type="protein sequence ID" value="OBR06658.1"/>
    <property type="molecule type" value="Genomic_DNA"/>
</dbReference>
<dbReference type="AlphaFoldDB" id="A0A1B7Y3T6"/>
<dbReference type="RefSeq" id="XP_018155176.1">
    <property type="nucleotide sequence ID" value="XM_018305752.1"/>
</dbReference>
<evidence type="ECO:0000313" key="1">
    <source>
        <dbReference type="EMBL" id="OBR06658.1"/>
    </source>
</evidence>
<comment type="caution">
    <text evidence="1">The sequence shown here is derived from an EMBL/GenBank/DDBJ whole genome shotgun (WGS) entry which is preliminary data.</text>
</comment>
<evidence type="ECO:0000313" key="2">
    <source>
        <dbReference type="Proteomes" id="UP000092177"/>
    </source>
</evidence>
<dbReference type="OrthoDB" id="5213490at2759"/>
<dbReference type="InterPro" id="IPR032675">
    <property type="entry name" value="LRR_dom_sf"/>
</dbReference>
<gene>
    <name evidence="1" type="ORF">CH63R_10778</name>
</gene>
<dbReference type="VEuPathDB" id="FungiDB:CH63R_10778"/>
<dbReference type="KEGG" id="chig:CH63R_10778"/>
<protein>
    <submittedName>
        <fullName evidence="1">Leucine rich repeat domain containing protein</fullName>
    </submittedName>
</protein>
<accession>A0A1B7Y3T6</accession>